<evidence type="ECO:0000259" key="1">
    <source>
        <dbReference type="PROSITE" id="PS50805"/>
    </source>
</evidence>
<reference evidence="2" key="1">
    <citation type="submission" date="2025-08" db="UniProtKB">
        <authorList>
            <consortium name="Ensembl"/>
        </authorList>
    </citation>
    <scope>IDENTIFICATION</scope>
</reference>
<feature type="domain" description="KRAB" evidence="1">
    <location>
        <begin position="25"/>
        <end position="78"/>
    </location>
</feature>
<dbReference type="PROSITE" id="PS50805">
    <property type="entry name" value="KRAB"/>
    <property type="match status" value="1"/>
</dbReference>
<dbReference type="InterPro" id="IPR001909">
    <property type="entry name" value="KRAB"/>
</dbReference>
<dbReference type="PANTHER" id="PTHR23232:SF142">
    <property type="entry name" value="GASTRULA ZINC FINGER PROTEIN XLCGF57.1-LIKE-RELATED"/>
    <property type="match status" value="1"/>
</dbReference>
<dbReference type="InterPro" id="IPR036051">
    <property type="entry name" value="KRAB_dom_sf"/>
</dbReference>
<dbReference type="SUPFAM" id="SSF109640">
    <property type="entry name" value="KRAB domain (Kruppel-associated box)"/>
    <property type="match status" value="1"/>
</dbReference>
<dbReference type="InterPro" id="IPR050169">
    <property type="entry name" value="Krueppel_C2H2_ZnF"/>
</dbReference>
<proteinExistence type="predicted"/>
<sequence length="78" mass="8725">MPLPPCPCGISTAARLFPVSLQALVTFEDVEVRFSAEEWELLEEWQRALHREVTEGTSQLLASLGRALPRCSSQPEWG</sequence>
<evidence type="ECO:0000313" key="2">
    <source>
        <dbReference type="Ensembl" id="ENSACCP00020023057.1"/>
    </source>
</evidence>
<dbReference type="SMART" id="SM00349">
    <property type="entry name" value="KRAB"/>
    <property type="match status" value="1"/>
</dbReference>
<dbReference type="GeneTree" id="ENSGT01150000287967"/>
<keyword evidence="3" id="KW-1185">Reference proteome</keyword>
<dbReference type="AlphaFoldDB" id="A0A663FH71"/>
<accession>A0A663FH71</accession>
<dbReference type="InParanoid" id="A0A663FH71"/>
<evidence type="ECO:0000313" key="3">
    <source>
        <dbReference type="Proteomes" id="UP000472275"/>
    </source>
</evidence>
<organism evidence="2 3">
    <name type="scientific">Aquila chrysaetos chrysaetos</name>
    <dbReference type="NCBI Taxonomy" id="223781"/>
    <lineage>
        <taxon>Eukaryota</taxon>
        <taxon>Metazoa</taxon>
        <taxon>Chordata</taxon>
        <taxon>Craniata</taxon>
        <taxon>Vertebrata</taxon>
        <taxon>Euteleostomi</taxon>
        <taxon>Archelosauria</taxon>
        <taxon>Archosauria</taxon>
        <taxon>Dinosauria</taxon>
        <taxon>Saurischia</taxon>
        <taxon>Theropoda</taxon>
        <taxon>Coelurosauria</taxon>
        <taxon>Aves</taxon>
        <taxon>Neognathae</taxon>
        <taxon>Neoaves</taxon>
        <taxon>Telluraves</taxon>
        <taxon>Accipitrimorphae</taxon>
        <taxon>Accipitriformes</taxon>
        <taxon>Accipitridae</taxon>
        <taxon>Accipitrinae</taxon>
        <taxon>Aquila</taxon>
    </lineage>
</organism>
<protein>
    <recommendedName>
        <fullName evidence="1">KRAB domain-containing protein</fullName>
    </recommendedName>
</protein>
<name>A0A663FH71_AQUCH</name>
<dbReference type="PANTHER" id="PTHR23232">
    <property type="entry name" value="KRAB DOMAIN C2H2 ZINC FINGER"/>
    <property type="match status" value="1"/>
</dbReference>
<dbReference type="GO" id="GO:0006355">
    <property type="term" value="P:regulation of DNA-templated transcription"/>
    <property type="evidence" value="ECO:0007669"/>
    <property type="project" value="InterPro"/>
</dbReference>
<reference evidence="2" key="2">
    <citation type="submission" date="2025-09" db="UniProtKB">
        <authorList>
            <consortium name="Ensembl"/>
        </authorList>
    </citation>
    <scope>IDENTIFICATION</scope>
</reference>
<dbReference type="Pfam" id="PF01352">
    <property type="entry name" value="KRAB"/>
    <property type="match status" value="1"/>
</dbReference>
<dbReference type="Proteomes" id="UP000472275">
    <property type="component" value="Chromosome 3"/>
</dbReference>
<dbReference type="Gene3D" id="6.10.140.140">
    <property type="match status" value="1"/>
</dbReference>
<dbReference type="Ensembl" id="ENSACCT00020024071.1">
    <property type="protein sequence ID" value="ENSACCP00020023057.1"/>
    <property type="gene ID" value="ENSACCG00020015837.1"/>
</dbReference>